<evidence type="ECO:0000313" key="4">
    <source>
        <dbReference type="Proteomes" id="UP000306378"/>
    </source>
</evidence>
<comment type="caution">
    <text evidence="3">The sequence shown here is derived from an EMBL/GenBank/DDBJ whole genome shotgun (WGS) entry which is preliminary data.</text>
</comment>
<keyword evidence="2" id="KW-1133">Transmembrane helix</keyword>
<proteinExistence type="predicted"/>
<feature type="transmembrane region" description="Helical" evidence="2">
    <location>
        <begin position="107"/>
        <end position="126"/>
    </location>
</feature>
<dbReference type="EMBL" id="VBUT01000009">
    <property type="protein sequence ID" value="TLF74783.1"/>
    <property type="molecule type" value="Genomic_DNA"/>
</dbReference>
<organism evidence="3 4">
    <name type="scientific">Nocardia cyriacigeorgica</name>
    <dbReference type="NCBI Taxonomy" id="135487"/>
    <lineage>
        <taxon>Bacteria</taxon>
        <taxon>Bacillati</taxon>
        <taxon>Actinomycetota</taxon>
        <taxon>Actinomycetes</taxon>
        <taxon>Mycobacteriales</taxon>
        <taxon>Nocardiaceae</taxon>
        <taxon>Nocardia</taxon>
    </lineage>
</organism>
<feature type="transmembrane region" description="Helical" evidence="2">
    <location>
        <begin position="146"/>
        <end position="166"/>
    </location>
</feature>
<feature type="transmembrane region" description="Helical" evidence="2">
    <location>
        <begin position="213"/>
        <end position="230"/>
    </location>
</feature>
<protein>
    <submittedName>
        <fullName evidence="3">DUF998 domain-containing protein</fullName>
    </submittedName>
</protein>
<dbReference type="InterPro" id="IPR009339">
    <property type="entry name" value="DUF998"/>
</dbReference>
<name>A0A5R8NGT2_9NOCA</name>
<feature type="transmembrane region" description="Helical" evidence="2">
    <location>
        <begin position="178"/>
        <end position="201"/>
    </location>
</feature>
<sequence>MIDERTRAVTDTLGHAKPREHSTGDLSAATKLLLAGGVIGPLLNIVVIHVLGAIRPDYNPWVVPDSNLELGPGGWMQITNYVVTGMLLLAFAVGARRVIRTGRGSTWGPILLGIYGFTFFAIGPILPDPSLGYPPGEPEVLTVHGAVHSLLGLVQFTSLPAACFVLARRGQLGNRGWYWYSVATGLLVPISYVVFALIAKLAEGGPAGLVERIGIVVAGMWVVLLAIRLLRGSVPRMPV</sequence>
<evidence type="ECO:0000256" key="2">
    <source>
        <dbReference type="SAM" id="Phobius"/>
    </source>
</evidence>
<feature type="region of interest" description="Disordered" evidence="1">
    <location>
        <begin position="1"/>
        <end position="22"/>
    </location>
</feature>
<dbReference type="Pfam" id="PF06197">
    <property type="entry name" value="DUF998"/>
    <property type="match status" value="1"/>
</dbReference>
<feature type="transmembrane region" description="Helical" evidence="2">
    <location>
        <begin position="74"/>
        <end position="95"/>
    </location>
</feature>
<dbReference type="AlphaFoldDB" id="A0A5R8NGT2"/>
<gene>
    <name evidence="3" type="ORF">FEK34_22515</name>
</gene>
<keyword evidence="2" id="KW-0472">Membrane</keyword>
<dbReference type="Proteomes" id="UP000306378">
    <property type="component" value="Unassembled WGS sequence"/>
</dbReference>
<keyword evidence="2" id="KW-0812">Transmembrane</keyword>
<evidence type="ECO:0000256" key="1">
    <source>
        <dbReference type="SAM" id="MobiDB-lite"/>
    </source>
</evidence>
<feature type="transmembrane region" description="Helical" evidence="2">
    <location>
        <begin position="32"/>
        <end position="54"/>
    </location>
</feature>
<accession>A0A5R8NGT2</accession>
<evidence type="ECO:0000313" key="3">
    <source>
        <dbReference type="EMBL" id="TLF74783.1"/>
    </source>
</evidence>
<reference evidence="3 4" key="1">
    <citation type="submission" date="2019-05" db="EMBL/GenBank/DDBJ databases">
        <title>Genomes sequences of two Nocardia cyriacigeorgica environmental isolates, type strains Nocardia asteroides ATCC 19247 and Nocardia cyriacigeorgica DSM 44484.</title>
        <authorList>
            <person name="Vautrin F."/>
            <person name="Bergeron E."/>
            <person name="Dubost A."/>
            <person name="Abrouk D."/>
            <person name="Rodriguez Nava V."/>
            <person name="Pujic P."/>
        </authorList>
    </citation>
    <scope>NUCLEOTIDE SEQUENCE [LARGE SCALE GENOMIC DNA]</scope>
    <source>
        <strain evidence="3 4">EML 446</strain>
    </source>
</reference>